<dbReference type="Proteomes" id="UP000183299">
    <property type="component" value="Unassembled WGS sequence"/>
</dbReference>
<dbReference type="EMBL" id="FORY01000003">
    <property type="protein sequence ID" value="SFJ26169.1"/>
    <property type="molecule type" value="Genomic_DNA"/>
</dbReference>
<name>A0A1I3PXJ0_9RHOB</name>
<dbReference type="GeneID" id="98664206"/>
<dbReference type="InterPro" id="IPR021251">
    <property type="entry name" value="DUF2793"/>
</dbReference>
<dbReference type="Pfam" id="PF10983">
    <property type="entry name" value="DUF2793"/>
    <property type="match status" value="1"/>
</dbReference>
<accession>A0A1I3PXJ0</accession>
<reference evidence="1 2" key="1">
    <citation type="submission" date="2016-10" db="EMBL/GenBank/DDBJ databases">
        <authorList>
            <person name="de Groot N.N."/>
        </authorList>
    </citation>
    <scope>NUCLEOTIDE SEQUENCE [LARGE SCALE GENOMIC DNA]</scope>
    <source>
        <strain evidence="1 2">CGMCC 1.8891</strain>
    </source>
</reference>
<evidence type="ECO:0000313" key="1">
    <source>
        <dbReference type="EMBL" id="SFJ26169.1"/>
    </source>
</evidence>
<organism evidence="1 2">
    <name type="scientific">Celeribacter halophilus</name>
    <dbReference type="NCBI Taxonomy" id="576117"/>
    <lineage>
        <taxon>Bacteria</taxon>
        <taxon>Pseudomonadati</taxon>
        <taxon>Pseudomonadota</taxon>
        <taxon>Alphaproteobacteria</taxon>
        <taxon>Rhodobacterales</taxon>
        <taxon>Roseobacteraceae</taxon>
        <taxon>Celeribacter</taxon>
    </lineage>
</organism>
<dbReference type="STRING" id="576117.SAMN04488138_103106"/>
<proteinExistence type="predicted"/>
<dbReference type="AlphaFoldDB" id="A0A1I3PXJ0"/>
<keyword evidence="2" id="KW-1185">Reference proteome</keyword>
<evidence type="ECO:0008006" key="3">
    <source>
        <dbReference type="Google" id="ProtNLM"/>
    </source>
</evidence>
<sequence length="238" mass="24715">MSETSRFALPLLQAAQAQKHVTVNEALSRIDGLMQLTLISVTENTPPVSPQEGDAYGVGAAAVNDWAGQEGWIAVYVNGGWSFVPATLGMRAYIRDQNGWAGHDGSGWVLGMQTLSPNGAGMVQKVVELDHTLTAGPVSTVSYAIPDQSVVFGVTGRVVTEITGTGLTGFSLGVAGSANRYGSGLSLAQGSWLRGLTGTPVTYYSAEDLILTGEGGDFEAGGVIRLAIHCLQFALPSA</sequence>
<protein>
    <recommendedName>
        <fullName evidence="3">DUF2793 domain-containing protein</fullName>
    </recommendedName>
</protein>
<gene>
    <name evidence="1" type="ORF">SAMN04488138_103106</name>
</gene>
<dbReference type="RefSeq" id="WP_066607601.1">
    <property type="nucleotide sequence ID" value="NZ_FORY01000003.1"/>
</dbReference>
<evidence type="ECO:0000313" key="2">
    <source>
        <dbReference type="Proteomes" id="UP000183299"/>
    </source>
</evidence>